<accession>A0A286T5H5</accession>
<organism evidence="1 2">
    <name type="scientific">Methylocaldum marinum</name>
    <dbReference type="NCBI Taxonomy" id="1432792"/>
    <lineage>
        <taxon>Bacteria</taxon>
        <taxon>Pseudomonadati</taxon>
        <taxon>Pseudomonadota</taxon>
        <taxon>Gammaproteobacteria</taxon>
        <taxon>Methylococcales</taxon>
        <taxon>Methylococcaceae</taxon>
        <taxon>Methylocaldum</taxon>
    </lineage>
</organism>
<proteinExistence type="predicted"/>
<sequence length="99" mass="11463">MESKIICTSNAENWFYCCKGSSNGTQKVDYFRLSVWATYENGEPIGLLSLKKENTFYLAKPSVEDGFYIHWNELDEDQQKEALEQGRISPAQISAWERE</sequence>
<keyword evidence="2" id="KW-1185">Reference proteome</keyword>
<dbReference type="KEGG" id="mmai:sS8_0004"/>
<dbReference type="Proteomes" id="UP000266313">
    <property type="component" value="Chromosome"/>
</dbReference>
<gene>
    <name evidence="1" type="ORF">sS8_0004</name>
</gene>
<evidence type="ECO:0000313" key="1">
    <source>
        <dbReference type="EMBL" id="BBA31974.1"/>
    </source>
</evidence>
<dbReference type="EMBL" id="AP017928">
    <property type="protein sequence ID" value="BBA31974.1"/>
    <property type="molecule type" value="Genomic_DNA"/>
</dbReference>
<evidence type="ECO:0000313" key="2">
    <source>
        <dbReference type="Proteomes" id="UP000266313"/>
    </source>
</evidence>
<protein>
    <submittedName>
        <fullName evidence="1">Uncharacterized protein</fullName>
    </submittedName>
</protein>
<name>A0A286T5H5_9GAMM</name>
<reference evidence="1 2" key="1">
    <citation type="submission" date="2016-12" db="EMBL/GenBank/DDBJ databases">
        <title>Genome sequencing of Methylocaldum marinum.</title>
        <authorList>
            <person name="Takeuchi M."/>
            <person name="Kamagata Y."/>
            <person name="Hiraoka S."/>
            <person name="Oshima K."/>
            <person name="Hattori M."/>
            <person name="Iwasaki W."/>
        </authorList>
    </citation>
    <scope>NUCLEOTIDE SEQUENCE [LARGE SCALE GENOMIC DNA]</scope>
    <source>
        <strain evidence="1 2">S8</strain>
    </source>
</reference>
<dbReference type="OrthoDB" id="6295692at2"/>
<dbReference type="RefSeq" id="WP_145986342.1">
    <property type="nucleotide sequence ID" value="NZ_AP017928.1"/>
</dbReference>
<dbReference type="AlphaFoldDB" id="A0A286T5H5"/>